<keyword evidence="3" id="KW-1185">Reference proteome</keyword>
<feature type="signal peptide" evidence="1">
    <location>
        <begin position="1"/>
        <end position="27"/>
    </location>
</feature>
<protein>
    <submittedName>
        <fullName evidence="2">Pilus assembly protein CpaD</fullName>
    </submittedName>
</protein>
<name>A0A841J298_9SPHN</name>
<dbReference type="Pfam" id="PF09476">
    <property type="entry name" value="Pilus_CpaD"/>
    <property type="match status" value="1"/>
</dbReference>
<keyword evidence="1" id="KW-0732">Signal</keyword>
<dbReference type="InterPro" id="IPR019027">
    <property type="entry name" value="Pilus_biogenesis_CpaD-related"/>
</dbReference>
<dbReference type="RefSeq" id="WP_184081093.1">
    <property type="nucleotide sequence ID" value="NZ_JACIJP010000004.1"/>
</dbReference>
<evidence type="ECO:0000256" key="1">
    <source>
        <dbReference type="SAM" id="SignalP"/>
    </source>
</evidence>
<evidence type="ECO:0000313" key="2">
    <source>
        <dbReference type="EMBL" id="MBB6124790.1"/>
    </source>
</evidence>
<accession>A0A841J298</accession>
<proteinExistence type="predicted"/>
<comment type="caution">
    <text evidence="2">The sequence shown here is derived from an EMBL/GenBank/DDBJ whole genome shotgun (WGS) entry which is preliminary data.</text>
</comment>
<dbReference type="Proteomes" id="UP000552700">
    <property type="component" value="Unassembled WGS sequence"/>
</dbReference>
<organism evidence="2 3">
    <name type="scientific">Sphingobium subterraneum</name>
    <dbReference type="NCBI Taxonomy" id="627688"/>
    <lineage>
        <taxon>Bacteria</taxon>
        <taxon>Pseudomonadati</taxon>
        <taxon>Pseudomonadota</taxon>
        <taxon>Alphaproteobacteria</taxon>
        <taxon>Sphingomonadales</taxon>
        <taxon>Sphingomonadaceae</taxon>
        <taxon>Sphingobium</taxon>
    </lineage>
</organism>
<dbReference type="EMBL" id="JACIJP010000004">
    <property type="protein sequence ID" value="MBB6124790.1"/>
    <property type="molecule type" value="Genomic_DNA"/>
</dbReference>
<sequence>MQSTSPLFRPLSLAALLLAAMPMTVAAKENPFNRSVDSVHQPVVQFQYYLYDVQANDGSTLSAGERARLLGWLDSLNVGYGDHVAIATDDAFIAPNVRDGIADILGGRGMLIEEDPTAQAGKAPPGAVRLIMRRSIASVPGCPNWNSKQENDVVGGASSNYGCASNSNLAAMVANPEDLVRGKTATSDLRTAASSRAIETYRTKPLTGAGALQTLTGN</sequence>
<reference evidence="2 3" key="1">
    <citation type="submission" date="2020-08" db="EMBL/GenBank/DDBJ databases">
        <title>Genomic Encyclopedia of Type Strains, Phase IV (KMG-IV): sequencing the most valuable type-strain genomes for metagenomic binning, comparative biology and taxonomic classification.</title>
        <authorList>
            <person name="Goeker M."/>
        </authorList>
    </citation>
    <scope>NUCLEOTIDE SEQUENCE [LARGE SCALE GENOMIC DNA]</scope>
    <source>
        <strain evidence="2 3">DSM 102255</strain>
    </source>
</reference>
<dbReference type="AlphaFoldDB" id="A0A841J298"/>
<feature type="chain" id="PRO_5032803923" evidence="1">
    <location>
        <begin position="28"/>
        <end position="218"/>
    </location>
</feature>
<evidence type="ECO:0000313" key="3">
    <source>
        <dbReference type="Proteomes" id="UP000552700"/>
    </source>
</evidence>
<gene>
    <name evidence="2" type="ORF">FHS92_002543</name>
</gene>